<keyword evidence="3" id="KW-1185">Reference proteome</keyword>
<name>A0A834NXQ9_VESPE</name>
<comment type="caution">
    <text evidence="2">The sequence shown here is derived from an EMBL/GenBank/DDBJ whole genome shotgun (WGS) entry which is preliminary data.</text>
</comment>
<protein>
    <submittedName>
        <fullName evidence="2">Uncharacterized protein</fullName>
    </submittedName>
</protein>
<proteinExistence type="predicted"/>
<organism evidence="2 3">
    <name type="scientific">Vespula pensylvanica</name>
    <name type="common">Western yellow jacket</name>
    <name type="synonym">Wasp</name>
    <dbReference type="NCBI Taxonomy" id="30213"/>
    <lineage>
        <taxon>Eukaryota</taxon>
        <taxon>Metazoa</taxon>
        <taxon>Ecdysozoa</taxon>
        <taxon>Arthropoda</taxon>
        <taxon>Hexapoda</taxon>
        <taxon>Insecta</taxon>
        <taxon>Pterygota</taxon>
        <taxon>Neoptera</taxon>
        <taxon>Endopterygota</taxon>
        <taxon>Hymenoptera</taxon>
        <taxon>Apocrita</taxon>
        <taxon>Aculeata</taxon>
        <taxon>Vespoidea</taxon>
        <taxon>Vespidae</taxon>
        <taxon>Vespinae</taxon>
        <taxon>Vespula</taxon>
    </lineage>
</organism>
<reference evidence="2" key="1">
    <citation type="journal article" date="2020" name="G3 (Bethesda)">
        <title>High-Quality Assemblies for Three Invasive Social Wasps from the &lt;i&gt;Vespula&lt;/i&gt; Genus.</title>
        <authorList>
            <person name="Harrop T.W.R."/>
            <person name="Guhlin J."/>
            <person name="McLaughlin G.M."/>
            <person name="Permina E."/>
            <person name="Stockwell P."/>
            <person name="Gilligan J."/>
            <person name="Le Lec M.F."/>
            <person name="Gruber M.A.M."/>
            <person name="Quinn O."/>
            <person name="Lovegrove M."/>
            <person name="Duncan E.J."/>
            <person name="Remnant E.J."/>
            <person name="Van Eeckhoven J."/>
            <person name="Graham B."/>
            <person name="Knapp R.A."/>
            <person name="Langford K.W."/>
            <person name="Kronenberg Z."/>
            <person name="Press M.O."/>
            <person name="Eacker S.M."/>
            <person name="Wilson-Rankin E.E."/>
            <person name="Purcell J."/>
            <person name="Lester P.J."/>
            <person name="Dearden P.K."/>
        </authorList>
    </citation>
    <scope>NUCLEOTIDE SEQUENCE</scope>
    <source>
        <strain evidence="2">Volc-1</strain>
    </source>
</reference>
<evidence type="ECO:0000313" key="3">
    <source>
        <dbReference type="Proteomes" id="UP000600918"/>
    </source>
</evidence>
<feature type="compositionally biased region" description="Gly residues" evidence="1">
    <location>
        <begin position="90"/>
        <end position="108"/>
    </location>
</feature>
<feature type="region of interest" description="Disordered" evidence="1">
    <location>
        <begin position="60"/>
        <end position="131"/>
    </location>
</feature>
<dbReference type="Proteomes" id="UP000600918">
    <property type="component" value="Unassembled WGS sequence"/>
</dbReference>
<dbReference type="EMBL" id="JACSDY010000009">
    <property type="protein sequence ID" value="KAF7420386.1"/>
    <property type="molecule type" value="Genomic_DNA"/>
</dbReference>
<sequence>MTRSFTLRNNERGFAYELFELQALLHSDSSLDFSQHLPSSQLAVFHLRSNVIVHIMAVKRTGGSRSEERMRMRRRRRVKEEEEEEKEGGGGDGGDGGGDGGGGSGGGQPRADGGASRTSFRGERPQTVCIA</sequence>
<evidence type="ECO:0000256" key="1">
    <source>
        <dbReference type="SAM" id="MobiDB-lite"/>
    </source>
</evidence>
<dbReference type="AlphaFoldDB" id="A0A834NXQ9"/>
<gene>
    <name evidence="2" type="ORF">H0235_010683</name>
</gene>
<accession>A0A834NXQ9</accession>
<evidence type="ECO:0000313" key="2">
    <source>
        <dbReference type="EMBL" id="KAF7420386.1"/>
    </source>
</evidence>